<keyword evidence="2" id="KW-0732">Signal</keyword>
<protein>
    <submittedName>
        <fullName evidence="3">Uncharacterized protein</fullName>
    </submittedName>
</protein>
<organism evidence="3 4">
    <name type="scientific">Polyplax serrata</name>
    <name type="common">Common mouse louse</name>
    <dbReference type="NCBI Taxonomy" id="468196"/>
    <lineage>
        <taxon>Eukaryota</taxon>
        <taxon>Metazoa</taxon>
        <taxon>Ecdysozoa</taxon>
        <taxon>Arthropoda</taxon>
        <taxon>Hexapoda</taxon>
        <taxon>Insecta</taxon>
        <taxon>Pterygota</taxon>
        <taxon>Neoptera</taxon>
        <taxon>Paraneoptera</taxon>
        <taxon>Psocodea</taxon>
        <taxon>Troctomorpha</taxon>
        <taxon>Phthiraptera</taxon>
        <taxon>Anoplura</taxon>
        <taxon>Polyplacidae</taxon>
        <taxon>Polyplax</taxon>
    </lineage>
</organism>
<gene>
    <name evidence="3" type="ORF">RUM44_011510</name>
</gene>
<feature type="region of interest" description="Disordered" evidence="1">
    <location>
        <begin position="276"/>
        <end position="324"/>
    </location>
</feature>
<feature type="compositionally biased region" description="Acidic residues" evidence="1">
    <location>
        <begin position="149"/>
        <end position="175"/>
    </location>
</feature>
<feature type="region of interest" description="Disordered" evidence="1">
    <location>
        <begin position="146"/>
        <end position="231"/>
    </location>
</feature>
<evidence type="ECO:0000313" key="3">
    <source>
        <dbReference type="EMBL" id="KAK6624651.1"/>
    </source>
</evidence>
<comment type="caution">
    <text evidence="3">The sequence shown here is derived from an EMBL/GenBank/DDBJ whole genome shotgun (WGS) entry which is preliminary data.</text>
</comment>
<name>A0ABR1AQ90_POLSC</name>
<evidence type="ECO:0000313" key="4">
    <source>
        <dbReference type="Proteomes" id="UP001359485"/>
    </source>
</evidence>
<feature type="compositionally biased region" description="Acidic residues" evidence="1">
    <location>
        <begin position="194"/>
        <end position="228"/>
    </location>
</feature>
<dbReference type="EMBL" id="JAWJWF010000046">
    <property type="protein sequence ID" value="KAK6624651.1"/>
    <property type="molecule type" value="Genomic_DNA"/>
</dbReference>
<feature type="region of interest" description="Disordered" evidence="1">
    <location>
        <begin position="108"/>
        <end position="131"/>
    </location>
</feature>
<evidence type="ECO:0000256" key="2">
    <source>
        <dbReference type="SAM" id="SignalP"/>
    </source>
</evidence>
<keyword evidence="4" id="KW-1185">Reference proteome</keyword>
<feature type="signal peptide" evidence="2">
    <location>
        <begin position="1"/>
        <end position="15"/>
    </location>
</feature>
<feature type="compositionally biased region" description="Basic residues" evidence="1">
    <location>
        <begin position="279"/>
        <end position="324"/>
    </location>
</feature>
<proteinExistence type="predicted"/>
<feature type="chain" id="PRO_5047010504" evidence="2">
    <location>
        <begin position="16"/>
        <end position="324"/>
    </location>
</feature>
<dbReference type="Proteomes" id="UP001359485">
    <property type="component" value="Unassembled WGS sequence"/>
</dbReference>
<sequence>MLLVYVLFLFSCSFQKEVPTAQMTLSSLTYSNKVNNTGDVKGVKEYVIYKIIHQHDNVTKKESLSKGKEGSVFKNKGQLRDNDGSADDECLDNCNVIFKKVQNGDTYTKGSVHKSQDIGDSQEEELNTLTRPVSLLRAAELDYIKEHGEDDDDDDDENEDNDDDVDDGEDGEGNENTEGIVKSGNAKKKKKEESDDDDDDEDDDDDDDDDEDDDDDDDEDDDDDDDDVDNRHHHVYIGPNLIAEIVRQKVIFIHNLLHTARYLASSFTHVLHTDLGMQRKGKKSKKGKIKKMSHSLKSKSSKSGKKRRKSKKKNATKKKHKGKG</sequence>
<accession>A0ABR1AQ90</accession>
<reference evidence="3 4" key="1">
    <citation type="submission" date="2023-09" db="EMBL/GenBank/DDBJ databases">
        <title>Genomes of two closely related lineages of the louse Polyplax serrata with different host specificities.</title>
        <authorList>
            <person name="Martinu J."/>
            <person name="Tarabai H."/>
            <person name="Stefka J."/>
            <person name="Hypsa V."/>
        </authorList>
    </citation>
    <scope>NUCLEOTIDE SEQUENCE [LARGE SCALE GENOMIC DNA]</scope>
    <source>
        <strain evidence="3">98ZLc_SE</strain>
    </source>
</reference>
<evidence type="ECO:0000256" key="1">
    <source>
        <dbReference type="SAM" id="MobiDB-lite"/>
    </source>
</evidence>